<reference evidence="2" key="1">
    <citation type="submission" date="2019-12" db="EMBL/GenBank/DDBJ databases">
        <title>Genome sequencing and annotation of Brassica cretica.</title>
        <authorList>
            <person name="Studholme D.J."/>
            <person name="Sarris P."/>
        </authorList>
    </citation>
    <scope>NUCLEOTIDE SEQUENCE</scope>
    <source>
        <strain evidence="2">PFS-109/04</strain>
        <tissue evidence="2">Leaf</tissue>
    </source>
</reference>
<feature type="chain" id="PRO_5035769602" evidence="1">
    <location>
        <begin position="17"/>
        <end position="105"/>
    </location>
</feature>
<evidence type="ECO:0000313" key="2">
    <source>
        <dbReference type="EMBL" id="KAF3586369.1"/>
    </source>
</evidence>
<dbReference type="AlphaFoldDB" id="A0A8S9S2S2"/>
<sequence length="105" mass="11468">MLLPPLYLLGLALVSAGNFTDLGCRLRLLRLCSQSLGDFEQSNLYWRLISGAPVMTSSIMTFTMESAFKDVHGIPEVEEARGYALTTTTKTKRLEGLVTDAGTPV</sequence>
<organism evidence="2 3">
    <name type="scientific">Brassica cretica</name>
    <name type="common">Mustard</name>
    <dbReference type="NCBI Taxonomy" id="69181"/>
    <lineage>
        <taxon>Eukaryota</taxon>
        <taxon>Viridiplantae</taxon>
        <taxon>Streptophyta</taxon>
        <taxon>Embryophyta</taxon>
        <taxon>Tracheophyta</taxon>
        <taxon>Spermatophyta</taxon>
        <taxon>Magnoliopsida</taxon>
        <taxon>eudicotyledons</taxon>
        <taxon>Gunneridae</taxon>
        <taxon>Pentapetalae</taxon>
        <taxon>rosids</taxon>
        <taxon>malvids</taxon>
        <taxon>Brassicales</taxon>
        <taxon>Brassicaceae</taxon>
        <taxon>Brassiceae</taxon>
        <taxon>Brassica</taxon>
    </lineage>
</organism>
<feature type="signal peptide" evidence="1">
    <location>
        <begin position="1"/>
        <end position="16"/>
    </location>
</feature>
<dbReference type="Proteomes" id="UP000712600">
    <property type="component" value="Unassembled WGS sequence"/>
</dbReference>
<evidence type="ECO:0000256" key="1">
    <source>
        <dbReference type="SAM" id="SignalP"/>
    </source>
</evidence>
<protein>
    <submittedName>
        <fullName evidence="2">Uncharacterized protein</fullName>
    </submittedName>
</protein>
<evidence type="ECO:0000313" key="3">
    <source>
        <dbReference type="Proteomes" id="UP000712600"/>
    </source>
</evidence>
<proteinExistence type="predicted"/>
<gene>
    <name evidence="2" type="ORF">F2Q69_00030687</name>
</gene>
<name>A0A8S9S2S2_BRACR</name>
<dbReference type="EMBL" id="QGKX02000088">
    <property type="protein sequence ID" value="KAF3586369.1"/>
    <property type="molecule type" value="Genomic_DNA"/>
</dbReference>
<keyword evidence="1" id="KW-0732">Signal</keyword>
<accession>A0A8S9S2S2</accession>
<comment type="caution">
    <text evidence="2">The sequence shown here is derived from an EMBL/GenBank/DDBJ whole genome shotgun (WGS) entry which is preliminary data.</text>
</comment>